<dbReference type="GO" id="GO:0016020">
    <property type="term" value="C:membrane"/>
    <property type="evidence" value="ECO:0007669"/>
    <property type="project" value="TreeGrafter"/>
</dbReference>
<dbReference type="InterPro" id="IPR002347">
    <property type="entry name" value="SDR_fam"/>
</dbReference>
<dbReference type="InterPro" id="IPR036291">
    <property type="entry name" value="NAD(P)-bd_dom_sf"/>
</dbReference>
<dbReference type="PANTHER" id="PTHR44196">
    <property type="entry name" value="DEHYDROGENASE/REDUCTASE SDR FAMILY MEMBER 7B"/>
    <property type="match status" value="1"/>
</dbReference>
<evidence type="ECO:0000313" key="5">
    <source>
        <dbReference type="Proteomes" id="UP000568446"/>
    </source>
</evidence>
<evidence type="ECO:0000256" key="3">
    <source>
        <dbReference type="RuleBase" id="RU000363"/>
    </source>
</evidence>
<dbReference type="Proteomes" id="UP000568446">
    <property type="component" value="Unassembled WGS sequence"/>
</dbReference>
<accession>A0A7K4MMS8</accession>
<dbReference type="InterPro" id="IPR020904">
    <property type="entry name" value="Sc_DH/Rdtase_CS"/>
</dbReference>
<dbReference type="EMBL" id="JACATK010000046">
    <property type="protein sequence ID" value="NWJ30243.1"/>
    <property type="molecule type" value="Genomic_DNA"/>
</dbReference>
<organism evidence="4 5">
    <name type="scientific">Marine Group I thaumarchaeote</name>
    <dbReference type="NCBI Taxonomy" id="2511932"/>
    <lineage>
        <taxon>Archaea</taxon>
        <taxon>Nitrososphaerota</taxon>
        <taxon>Marine Group I</taxon>
    </lineage>
</organism>
<comment type="caution">
    <text evidence="4">The sequence shown here is derived from an EMBL/GenBank/DDBJ whole genome shotgun (WGS) entry which is preliminary data.</text>
</comment>
<evidence type="ECO:0000256" key="2">
    <source>
        <dbReference type="ARBA" id="ARBA00023002"/>
    </source>
</evidence>
<dbReference type="PROSITE" id="PS00061">
    <property type="entry name" value="ADH_SHORT"/>
    <property type="match status" value="1"/>
</dbReference>
<dbReference type="AlphaFoldDB" id="A0A7K4MMS8"/>
<dbReference type="CDD" id="cd05233">
    <property type="entry name" value="SDR_c"/>
    <property type="match status" value="1"/>
</dbReference>
<gene>
    <name evidence="4" type="ORF">HX850_04945</name>
</gene>
<reference evidence="4 5" key="1">
    <citation type="journal article" date="2019" name="Environ. Microbiol.">
        <title>Genomics insights into ecotype formation of ammonia-oxidizing archaea in the deep ocean.</title>
        <authorList>
            <person name="Wang Y."/>
            <person name="Huang J.M."/>
            <person name="Cui G.J."/>
            <person name="Nunoura T."/>
            <person name="Takaki Y."/>
            <person name="Li W.L."/>
            <person name="Li J."/>
            <person name="Gao Z.M."/>
            <person name="Takai K."/>
            <person name="Zhang A.Q."/>
            <person name="Stepanauskas R."/>
        </authorList>
    </citation>
    <scope>NUCLEOTIDE SEQUENCE [LARGE SCALE GENOMIC DNA]</scope>
    <source>
        <strain evidence="4 5">C4</strain>
    </source>
</reference>
<comment type="similarity">
    <text evidence="1 3">Belongs to the short-chain dehydrogenases/reductases (SDR) family.</text>
</comment>
<dbReference type="PRINTS" id="PR00080">
    <property type="entry name" value="SDRFAMILY"/>
</dbReference>
<dbReference type="Pfam" id="PF00106">
    <property type="entry name" value="adh_short"/>
    <property type="match status" value="1"/>
</dbReference>
<dbReference type="PRINTS" id="PR00081">
    <property type="entry name" value="GDHRDH"/>
</dbReference>
<keyword evidence="2" id="KW-0560">Oxidoreductase</keyword>
<dbReference type="PANTHER" id="PTHR44196:SF1">
    <property type="entry name" value="DEHYDROGENASE_REDUCTASE SDR FAMILY MEMBER 7B"/>
    <property type="match status" value="1"/>
</dbReference>
<dbReference type="Gene3D" id="3.40.50.720">
    <property type="entry name" value="NAD(P)-binding Rossmann-like Domain"/>
    <property type="match status" value="1"/>
</dbReference>
<proteinExistence type="inferred from homology"/>
<dbReference type="GO" id="GO:0016491">
    <property type="term" value="F:oxidoreductase activity"/>
    <property type="evidence" value="ECO:0007669"/>
    <property type="project" value="UniProtKB-KW"/>
</dbReference>
<sequence>MTLDGKTCFLTGASGGLGKEIAKEIASYNCNLFLTGRDEEKLIKLKETIKNSINDKIKVNYQTGDLNNLNDIKNIITSARNSFNRFDILINSAGIFLSKSIQNNTWEEFEKLFNVNIRATFIFCKEFSNDMTKNEWGRIVNIGSTSSYSGFKNGSIYCSSKHAVLGLSRTLQNELKSKNVRTFCISPGSIKTEMGKTSKDQDFETFLNPKEVSKYLVFAISFDSELVSEEIRLNRMNVK</sequence>
<name>A0A7K4MMS8_9ARCH</name>
<evidence type="ECO:0000313" key="4">
    <source>
        <dbReference type="EMBL" id="NWJ30243.1"/>
    </source>
</evidence>
<protein>
    <submittedName>
        <fullName evidence="4">SDR family NAD(P)-dependent oxidoreductase</fullName>
    </submittedName>
</protein>
<dbReference type="SUPFAM" id="SSF51735">
    <property type="entry name" value="NAD(P)-binding Rossmann-fold domains"/>
    <property type="match status" value="1"/>
</dbReference>
<evidence type="ECO:0000256" key="1">
    <source>
        <dbReference type="ARBA" id="ARBA00006484"/>
    </source>
</evidence>